<evidence type="ECO:0000259" key="6">
    <source>
        <dbReference type="PROSITE" id="PS50163"/>
    </source>
</evidence>
<dbReference type="EMBL" id="JABCIY010000007">
    <property type="protein sequence ID" value="KAF7197783.1"/>
    <property type="molecule type" value="Genomic_DNA"/>
</dbReference>
<gene>
    <name evidence="7" type="ORF">HII31_00872</name>
</gene>
<dbReference type="GO" id="GO:0003690">
    <property type="term" value="F:double-stranded DNA binding"/>
    <property type="evidence" value="ECO:0007669"/>
    <property type="project" value="TreeGrafter"/>
</dbReference>
<dbReference type="GO" id="GO:0000794">
    <property type="term" value="C:condensed nuclear chromosome"/>
    <property type="evidence" value="ECO:0007669"/>
    <property type="project" value="TreeGrafter"/>
</dbReference>
<dbReference type="AlphaFoldDB" id="A0A8H6RVR7"/>
<proteinExistence type="inferred from homology"/>
<dbReference type="Proteomes" id="UP000660729">
    <property type="component" value="Unassembled WGS sequence"/>
</dbReference>
<evidence type="ECO:0000256" key="3">
    <source>
        <dbReference type="ARBA" id="ARBA00023125"/>
    </source>
</evidence>
<dbReference type="SUPFAM" id="SSF52540">
    <property type="entry name" value="P-loop containing nucleoside triphosphate hydrolases"/>
    <property type="match status" value="1"/>
</dbReference>
<dbReference type="PROSITE" id="PS50162">
    <property type="entry name" value="RECA_2"/>
    <property type="match status" value="1"/>
</dbReference>
<evidence type="ECO:0000313" key="7">
    <source>
        <dbReference type="EMBL" id="KAF7197783.1"/>
    </source>
</evidence>
<sequence>MEPTKSFLPGSLLLSFSTAIAFTLSFVSAASSLLQRVSVHYLPSQHLYQSFTSSALLFNMPASVATSEQEEDDYQPVLHFIVDVDQLTNHGINASDVSKLKASSYYTIGQVMNAHSKVLKTIKGYSEQKVEKVKEAARKCQPHGFTGMMTAQELLIRRKSCFRIPTGSKQWDSILGGGFESRSVNEVYGEYRCRKTQLSHTMCVIAQVSIYLDQQLDRSDISQKPKSEGGAEGKVAVINTEGTFRPERVAQVAEYHQMDPETVNENILYVRALNSEHQHDSLIQMAESFATGEYRLLIVDSILNLFRSDYQGRGELNERQQRLGIHLRKLAEFAEEFNITVFMTNQVQSDPGASALFAGADGRKPVGGHVLAHASATRVLLRKGRGEERVAKIMDSPDCPEAEATYVITTGGINDPDKA</sequence>
<dbReference type="GO" id="GO:0000150">
    <property type="term" value="F:DNA strand exchange activity"/>
    <property type="evidence" value="ECO:0007669"/>
    <property type="project" value="TreeGrafter"/>
</dbReference>
<dbReference type="InterPro" id="IPR010995">
    <property type="entry name" value="DNA_repair_Rad51/TF_NusA_a-hlx"/>
</dbReference>
<protein>
    <submittedName>
        <fullName evidence="7">Meiotic recombination protein DMC1</fullName>
    </submittedName>
</protein>
<dbReference type="InterPro" id="IPR027417">
    <property type="entry name" value="P-loop_NTPase"/>
</dbReference>
<dbReference type="GO" id="GO:0006312">
    <property type="term" value="P:mitotic recombination"/>
    <property type="evidence" value="ECO:0007669"/>
    <property type="project" value="TreeGrafter"/>
</dbReference>
<accession>A0A8H6RVR7</accession>
<evidence type="ECO:0000259" key="5">
    <source>
        <dbReference type="PROSITE" id="PS50162"/>
    </source>
</evidence>
<dbReference type="SUPFAM" id="SSF47794">
    <property type="entry name" value="Rad51 N-terminal domain-like"/>
    <property type="match status" value="1"/>
</dbReference>
<dbReference type="Gene3D" id="1.10.150.20">
    <property type="entry name" value="5' to 3' exonuclease, C-terminal subdomain"/>
    <property type="match status" value="1"/>
</dbReference>
<evidence type="ECO:0000256" key="2">
    <source>
        <dbReference type="ARBA" id="ARBA00022840"/>
    </source>
</evidence>
<dbReference type="GO" id="GO:0003697">
    <property type="term" value="F:single-stranded DNA binding"/>
    <property type="evidence" value="ECO:0007669"/>
    <property type="project" value="TreeGrafter"/>
</dbReference>
<dbReference type="GO" id="GO:0140664">
    <property type="term" value="F:ATP-dependent DNA damage sensor activity"/>
    <property type="evidence" value="ECO:0007669"/>
    <property type="project" value="InterPro"/>
</dbReference>
<comment type="caution">
    <text evidence="7">The sequence shown here is derived from an EMBL/GenBank/DDBJ whole genome shotgun (WGS) entry which is preliminary data.</text>
</comment>
<dbReference type="GO" id="GO:0042148">
    <property type="term" value="P:DNA strand invasion"/>
    <property type="evidence" value="ECO:0007669"/>
    <property type="project" value="TreeGrafter"/>
</dbReference>
<dbReference type="InterPro" id="IPR020588">
    <property type="entry name" value="RecA_ATP-bd"/>
</dbReference>
<evidence type="ECO:0000256" key="4">
    <source>
        <dbReference type="RuleBase" id="RU003422"/>
    </source>
</evidence>
<dbReference type="GO" id="GO:0007131">
    <property type="term" value="P:reciprocal meiotic recombination"/>
    <property type="evidence" value="ECO:0007669"/>
    <property type="project" value="TreeGrafter"/>
</dbReference>
<dbReference type="Pfam" id="PF08423">
    <property type="entry name" value="Rad51"/>
    <property type="match status" value="1"/>
</dbReference>
<feature type="domain" description="RecA family profile 1" evidence="5">
    <location>
        <begin position="160"/>
        <end position="347"/>
    </location>
</feature>
<dbReference type="FunFam" id="3.40.50.300:FF:002052">
    <property type="entry name" value="DNA repair protein RAD51 homolog"/>
    <property type="match status" value="1"/>
</dbReference>
<dbReference type="InterPro" id="IPR020587">
    <property type="entry name" value="RecA_monomer-monomer_interface"/>
</dbReference>
<dbReference type="GO" id="GO:0070192">
    <property type="term" value="P:chromosome organization involved in meiotic cell cycle"/>
    <property type="evidence" value="ECO:0007669"/>
    <property type="project" value="TreeGrafter"/>
</dbReference>
<evidence type="ECO:0000313" key="8">
    <source>
        <dbReference type="Proteomes" id="UP000660729"/>
    </source>
</evidence>
<keyword evidence="8" id="KW-1185">Reference proteome</keyword>
<keyword evidence="1 4" id="KW-0547">Nucleotide-binding</keyword>
<dbReference type="Gene3D" id="3.40.50.300">
    <property type="entry name" value="P-loop containing nucleotide triphosphate hydrolases"/>
    <property type="match status" value="1"/>
</dbReference>
<dbReference type="PANTHER" id="PTHR22942:SF30">
    <property type="entry name" value="MEIOTIC RECOMBINATION PROTEIN DMC1_LIM15 HOMOLOG"/>
    <property type="match status" value="1"/>
</dbReference>
<feature type="domain" description="RecA family profile 2" evidence="6">
    <location>
        <begin position="354"/>
        <end position="418"/>
    </location>
</feature>
<dbReference type="PROSITE" id="PS50163">
    <property type="entry name" value="RECA_3"/>
    <property type="match status" value="1"/>
</dbReference>
<dbReference type="GO" id="GO:0000730">
    <property type="term" value="P:DNA recombinase assembly"/>
    <property type="evidence" value="ECO:0007669"/>
    <property type="project" value="TreeGrafter"/>
</dbReference>
<reference evidence="7" key="1">
    <citation type="submission" date="2020-04" db="EMBL/GenBank/DDBJ databases">
        <title>Draft genome resource of the tomato pathogen Pseudocercospora fuligena.</title>
        <authorList>
            <person name="Zaccaron A."/>
        </authorList>
    </citation>
    <scope>NUCLEOTIDE SEQUENCE</scope>
    <source>
        <strain evidence="7">PF001</strain>
    </source>
</reference>
<comment type="similarity">
    <text evidence="4">Belongs to the RecA family.</text>
</comment>
<dbReference type="OrthoDB" id="10251254at2759"/>
<organism evidence="7 8">
    <name type="scientific">Pseudocercospora fuligena</name>
    <dbReference type="NCBI Taxonomy" id="685502"/>
    <lineage>
        <taxon>Eukaryota</taxon>
        <taxon>Fungi</taxon>
        <taxon>Dikarya</taxon>
        <taxon>Ascomycota</taxon>
        <taxon>Pezizomycotina</taxon>
        <taxon>Dothideomycetes</taxon>
        <taxon>Dothideomycetidae</taxon>
        <taxon>Mycosphaerellales</taxon>
        <taxon>Mycosphaerellaceae</taxon>
        <taxon>Pseudocercospora</taxon>
    </lineage>
</organism>
<keyword evidence="2 4" id="KW-0067">ATP-binding</keyword>
<dbReference type="PANTHER" id="PTHR22942">
    <property type="entry name" value="RECA/RAD51/RADA DNA STRAND-PAIRING FAMILY MEMBER"/>
    <property type="match status" value="1"/>
</dbReference>
<name>A0A8H6RVR7_9PEZI</name>
<dbReference type="GO" id="GO:0005524">
    <property type="term" value="F:ATP binding"/>
    <property type="evidence" value="ECO:0007669"/>
    <property type="project" value="UniProtKB-KW"/>
</dbReference>
<dbReference type="NCBIfam" id="NF003301">
    <property type="entry name" value="PRK04301.1"/>
    <property type="match status" value="1"/>
</dbReference>
<dbReference type="InterPro" id="IPR013632">
    <property type="entry name" value="Rad51_C"/>
</dbReference>
<evidence type="ECO:0000256" key="1">
    <source>
        <dbReference type="ARBA" id="ARBA00022741"/>
    </source>
</evidence>
<keyword evidence="3" id="KW-0238">DNA-binding</keyword>